<evidence type="ECO:0000313" key="1">
    <source>
        <dbReference type="EMBL" id="STV14832.1"/>
    </source>
</evidence>
<gene>
    <name evidence="1" type="primary">nikB_1</name>
    <name evidence="1" type="ORF">NCTC5050_02748</name>
</gene>
<evidence type="ECO:0000313" key="2">
    <source>
        <dbReference type="Proteomes" id="UP000255382"/>
    </source>
</evidence>
<dbReference type="AlphaFoldDB" id="A0A378AN05"/>
<dbReference type="EMBL" id="UGLZ01000005">
    <property type="protein sequence ID" value="STV14832.1"/>
    <property type="molecule type" value="Genomic_DNA"/>
</dbReference>
<sequence length="47" mass="5298">MLRYILRRLLLLIPLLLAASAIIFLLLRLGTGDPALDYLRLSNLPAH</sequence>
<name>A0A378AN05_KLEPO</name>
<dbReference type="Proteomes" id="UP000255382">
    <property type="component" value="Unassembled WGS sequence"/>
</dbReference>
<reference evidence="1 2" key="1">
    <citation type="submission" date="2018-06" db="EMBL/GenBank/DDBJ databases">
        <authorList>
            <consortium name="Pathogen Informatics"/>
            <person name="Doyle S."/>
        </authorList>
    </citation>
    <scope>NUCLEOTIDE SEQUENCE [LARGE SCALE GENOMIC DNA]</scope>
    <source>
        <strain evidence="1 2">NCTC5050</strain>
    </source>
</reference>
<organism evidence="1 2">
    <name type="scientific">Klebsiella pneumoniae subsp. ozaenae</name>
    <dbReference type="NCBI Taxonomy" id="574"/>
    <lineage>
        <taxon>Bacteria</taxon>
        <taxon>Pseudomonadati</taxon>
        <taxon>Pseudomonadota</taxon>
        <taxon>Gammaproteobacteria</taxon>
        <taxon>Enterobacterales</taxon>
        <taxon>Enterobacteriaceae</taxon>
        <taxon>Klebsiella/Raoultella group</taxon>
        <taxon>Klebsiella</taxon>
        <taxon>Klebsiella pneumoniae complex</taxon>
    </lineage>
</organism>
<keyword evidence="2" id="KW-1185">Reference proteome</keyword>
<proteinExistence type="predicted"/>
<protein>
    <submittedName>
        <fullName evidence="1">Nickel transport system permease protein NikB</fullName>
    </submittedName>
</protein>
<accession>A0A378AN05</accession>